<reference evidence="2 3" key="2">
    <citation type="journal article" date="2018" name="Hortic Res">
        <title>Improved Brassica rapa reference genome by single-molecule sequencing and chromosome conformation capture technologies.</title>
        <authorList>
            <person name="Zhang L."/>
            <person name="Cai X."/>
            <person name="Wu J."/>
            <person name="Liu M."/>
            <person name="Grob S."/>
            <person name="Cheng F."/>
            <person name="Liang J."/>
            <person name="Cai C."/>
            <person name="Liu Z."/>
            <person name="Liu B."/>
            <person name="Wang F."/>
            <person name="Li S."/>
            <person name="Liu F."/>
            <person name="Li X."/>
            <person name="Cheng L."/>
            <person name="Yang W."/>
            <person name="Li M.H."/>
            <person name="Grossniklaus U."/>
            <person name="Zheng H."/>
            <person name="Wang X."/>
        </authorList>
    </citation>
    <scope>NUCLEOTIDE SEQUENCE [LARGE SCALE GENOMIC DNA]</scope>
    <source>
        <strain evidence="2 3">cv. Chiifu-401-42</strain>
    </source>
</reference>
<dbReference type="AlphaFoldDB" id="M4EVE5"/>
<evidence type="ECO:0000313" key="3">
    <source>
        <dbReference type="Proteomes" id="UP000011750"/>
    </source>
</evidence>
<dbReference type="HOGENOM" id="CLU_2389308_0_0_1"/>
<keyword evidence="1" id="KW-0732">Signal</keyword>
<evidence type="ECO:0000256" key="1">
    <source>
        <dbReference type="SAM" id="SignalP"/>
    </source>
</evidence>
<keyword evidence="3" id="KW-1185">Reference proteome</keyword>
<sequence length="94" mass="10383">MDMYLTHVCLWTTLLSVVVTWAISHVSNRRKKTTKLTDTTAGQEIRYGGPDVIIVGAGVGGSALAYALAKSNHINEPPLGVHMIFLLYLWWGQK</sequence>
<dbReference type="Gramene" id="Bra032778.1">
    <property type="protein sequence ID" value="Bra032778.1-P"/>
    <property type="gene ID" value="Bra032778"/>
</dbReference>
<dbReference type="UniPathway" id="UPA00767">
    <property type="reaction ID" value="UER00752"/>
</dbReference>
<evidence type="ECO:0000313" key="2">
    <source>
        <dbReference type="EnsemblPlants" id="Bra032778.1-P"/>
    </source>
</evidence>
<dbReference type="OMA" id="KSNHINE"/>
<proteinExistence type="predicted"/>
<accession>M4EVE5</accession>
<dbReference type="eggNOG" id="KOG1298">
    <property type="taxonomic scope" value="Eukaryota"/>
</dbReference>
<reference evidence="2 3" key="1">
    <citation type="journal article" date="2011" name="Nat. Genet.">
        <title>The genome of the mesopolyploid crop species Brassica rapa.</title>
        <authorList>
            <consortium name="Brassica rapa Genome Sequencing Project Consortium"/>
            <person name="Wang X."/>
            <person name="Wang H."/>
            <person name="Wang J."/>
            <person name="Sun R."/>
            <person name="Wu J."/>
            <person name="Liu S."/>
            <person name="Bai Y."/>
            <person name="Mun J.H."/>
            <person name="Bancroft I."/>
            <person name="Cheng F."/>
            <person name="Huang S."/>
            <person name="Li X."/>
            <person name="Hua W."/>
            <person name="Wang J."/>
            <person name="Wang X."/>
            <person name="Freeling M."/>
            <person name="Pires J.C."/>
            <person name="Paterson A.H."/>
            <person name="Chalhoub B."/>
            <person name="Wang B."/>
            <person name="Hayward A."/>
            <person name="Sharpe A.G."/>
            <person name="Park B.S."/>
            <person name="Weisshaar B."/>
            <person name="Liu B."/>
            <person name="Li B."/>
            <person name="Liu B."/>
            <person name="Tong C."/>
            <person name="Song C."/>
            <person name="Duran C."/>
            <person name="Peng C."/>
            <person name="Geng C."/>
            <person name="Koh C."/>
            <person name="Lin C."/>
            <person name="Edwards D."/>
            <person name="Mu D."/>
            <person name="Shen D."/>
            <person name="Soumpourou E."/>
            <person name="Li F."/>
            <person name="Fraser F."/>
            <person name="Conant G."/>
            <person name="Lassalle G."/>
            <person name="King G.J."/>
            <person name="Bonnema G."/>
            <person name="Tang H."/>
            <person name="Wang H."/>
            <person name="Belcram H."/>
            <person name="Zhou H."/>
            <person name="Hirakawa H."/>
            <person name="Abe H."/>
            <person name="Guo H."/>
            <person name="Wang H."/>
            <person name="Jin H."/>
            <person name="Parkin I.A."/>
            <person name="Batley J."/>
            <person name="Kim J.S."/>
            <person name="Just J."/>
            <person name="Li J."/>
            <person name="Xu J."/>
            <person name="Deng J."/>
            <person name="Kim J.A."/>
            <person name="Li J."/>
            <person name="Yu J."/>
            <person name="Meng J."/>
            <person name="Wang J."/>
            <person name="Min J."/>
            <person name="Poulain J."/>
            <person name="Wang J."/>
            <person name="Hatakeyama K."/>
            <person name="Wu K."/>
            <person name="Wang L."/>
            <person name="Fang L."/>
            <person name="Trick M."/>
            <person name="Links M.G."/>
            <person name="Zhao M."/>
            <person name="Jin M."/>
            <person name="Ramchiary N."/>
            <person name="Drou N."/>
            <person name="Berkman P.J."/>
            <person name="Cai Q."/>
            <person name="Huang Q."/>
            <person name="Li R."/>
            <person name="Tabata S."/>
            <person name="Cheng S."/>
            <person name="Zhang S."/>
            <person name="Zhang S."/>
            <person name="Huang S."/>
            <person name="Sato S."/>
            <person name="Sun S."/>
            <person name="Kwon S.J."/>
            <person name="Choi S.R."/>
            <person name="Lee T.H."/>
            <person name="Fan W."/>
            <person name="Zhao X."/>
            <person name="Tan X."/>
            <person name="Xu X."/>
            <person name="Wang Y."/>
            <person name="Qiu Y."/>
            <person name="Yin Y."/>
            <person name="Li Y."/>
            <person name="Du Y."/>
            <person name="Liao Y."/>
            <person name="Lim Y."/>
            <person name="Narusaka Y."/>
            <person name="Wang Y."/>
            <person name="Wang Z."/>
            <person name="Li Z."/>
            <person name="Wang Z."/>
            <person name="Xiong Z."/>
            <person name="Zhang Z."/>
        </authorList>
    </citation>
    <scope>NUCLEOTIDE SEQUENCE [LARGE SCALE GENOMIC DNA]</scope>
    <source>
        <strain evidence="2 3">cv. Chiifu-401-42</strain>
    </source>
</reference>
<feature type="chain" id="PRO_5004052511" evidence="1">
    <location>
        <begin position="23"/>
        <end position="94"/>
    </location>
</feature>
<feature type="signal peptide" evidence="1">
    <location>
        <begin position="1"/>
        <end position="22"/>
    </location>
</feature>
<dbReference type="STRING" id="51351.M4EVE5"/>
<dbReference type="InParanoid" id="M4EVE5"/>
<dbReference type="EnsemblPlants" id="Bra032778.1">
    <property type="protein sequence ID" value="Bra032778.1-P"/>
    <property type="gene ID" value="Bra032778"/>
</dbReference>
<dbReference type="Proteomes" id="UP000011750">
    <property type="component" value="Chromosome A04"/>
</dbReference>
<name>M4EVE5_BRACM</name>
<organism evidence="2 3">
    <name type="scientific">Brassica campestris</name>
    <name type="common">Field mustard</name>
    <dbReference type="NCBI Taxonomy" id="3711"/>
    <lineage>
        <taxon>Eukaryota</taxon>
        <taxon>Viridiplantae</taxon>
        <taxon>Streptophyta</taxon>
        <taxon>Embryophyta</taxon>
        <taxon>Tracheophyta</taxon>
        <taxon>Spermatophyta</taxon>
        <taxon>Magnoliopsida</taxon>
        <taxon>eudicotyledons</taxon>
        <taxon>Gunneridae</taxon>
        <taxon>Pentapetalae</taxon>
        <taxon>rosids</taxon>
        <taxon>malvids</taxon>
        <taxon>Brassicales</taxon>
        <taxon>Brassicaceae</taxon>
        <taxon>Brassiceae</taxon>
        <taxon>Brassica</taxon>
    </lineage>
</organism>
<dbReference type="SUPFAM" id="SSF51971">
    <property type="entry name" value="Nucleotide-binding domain"/>
    <property type="match status" value="1"/>
</dbReference>
<reference evidence="2" key="3">
    <citation type="submission" date="2023-03" db="UniProtKB">
        <authorList>
            <consortium name="EnsemblPlants"/>
        </authorList>
    </citation>
    <scope>IDENTIFICATION</scope>
    <source>
        <strain evidence="2">cv. Chiifu-401-42</strain>
    </source>
</reference>
<protein>
    <submittedName>
        <fullName evidence="2">Uncharacterized protein</fullName>
    </submittedName>
</protein>